<gene>
    <name evidence="1" type="ORF">LCGC14_1089340</name>
</gene>
<comment type="caution">
    <text evidence="1">The sequence shown here is derived from an EMBL/GenBank/DDBJ whole genome shotgun (WGS) entry which is preliminary data.</text>
</comment>
<sequence length="283" mass="32474">MKIIEDKADRDALFARLSGSQYTVRAKGYTQTPEVGWARKHQLWPCVRKGSGEVWLSRRGEKVKAQASDRRRSLLFLRGHSHEALLTEGQSLVFVYERVGNEVDEWTGNPDAPFTEVKSTAISSARMWPIVKEGKADIINPLASTYFTGWFQQTCQNCVATGTKTARLRIFFMNGEYGERRKKCPECEAPLGALQDAYKQCERCGYKAYSTDFRSYILKFSALELAHFKREVFKYRRDQFYNSQDAETLPEFLMRAPASRCFLCRGCSVGKQVGCDEFQEVKR</sequence>
<reference evidence="1" key="1">
    <citation type="journal article" date="2015" name="Nature">
        <title>Complex archaea that bridge the gap between prokaryotes and eukaryotes.</title>
        <authorList>
            <person name="Spang A."/>
            <person name="Saw J.H."/>
            <person name="Jorgensen S.L."/>
            <person name="Zaremba-Niedzwiedzka K."/>
            <person name="Martijn J."/>
            <person name="Lind A.E."/>
            <person name="van Eijk R."/>
            <person name="Schleper C."/>
            <person name="Guy L."/>
            <person name="Ettema T.J."/>
        </authorList>
    </citation>
    <scope>NUCLEOTIDE SEQUENCE</scope>
</reference>
<accession>A0A0F9PVZ0</accession>
<proteinExistence type="predicted"/>
<name>A0A0F9PVZ0_9ZZZZ</name>
<dbReference type="EMBL" id="LAZR01004826">
    <property type="protein sequence ID" value="KKN05241.1"/>
    <property type="molecule type" value="Genomic_DNA"/>
</dbReference>
<protein>
    <submittedName>
        <fullName evidence="1">Uncharacterized protein</fullName>
    </submittedName>
</protein>
<dbReference type="AlphaFoldDB" id="A0A0F9PVZ0"/>
<organism evidence="1">
    <name type="scientific">marine sediment metagenome</name>
    <dbReference type="NCBI Taxonomy" id="412755"/>
    <lineage>
        <taxon>unclassified sequences</taxon>
        <taxon>metagenomes</taxon>
        <taxon>ecological metagenomes</taxon>
    </lineage>
</organism>
<evidence type="ECO:0000313" key="1">
    <source>
        <dbReference type="EMBL" id="KKN05241.1"/>
    </source>
</evidence>